<dbReference type="RefSeq" id="WP_347307910.1">
    <property type="nucleotide sequence ID" value="NZ_JBAJEX010000003.1"/>
</dbReference>
<dbReference type="Gene3D" id="2.60.40.10">
    <property type="entry name" value="Immunoglobulins"/>
    <property type="match status" value="1"/>
</dbReference>
<dbReference type="InterPro" id="IPR013783">
    <property type="entry name" value="Ig-like_fold"/>
</dbReference>
<name>A0ABV0EH20_9BURK</name>
<organism evidence="1 2">
    <name type="scientific">Thiobacter aerophilum</name>
    <dbReference type="NCBI Taxonomy" id="3121275"/>
    <lineage>
        <taxon>Bacteria</taxon>
        <taxon>Pseudomonadati</taxon>
        <taxon>Pseudomonadota</taxon>
        <taxon>Betaproteobacteria</taxon>
        <taxon>Burkholderiales</taxon>
        <taxon>Thiobacteraceae</taxon>
        <taxon>Thiobacter</taxon>
    </lineage>
</organism>
<protein>
    <recommendedName>
        <fullName evidence="3">Minor tail protein</fullName>
    </recommendedName>
</protein>
<evidence type="ECO:0008006" key="3">
    <source>
        <dbReference type="Google" id="ProtNLM"/>
    </source>
</evidence>
<dbReference type="Proteomes" id="UP001482231">
    <property type="component" value="Unassembled WGS sequence"/>
</dbReference>
<evidence type="ECO:0000313" key="1">
    <source>
        <dbReference type="EMBL" id="MEO1766803.1"/>
    </source>
</evidence>
<sequence length="865" mass="91721">MTLPNPTITPIPNNEPEAVPSLWNTRYAEIDANFASLDTRTTAVEGEISGARAGRPNLGAAITDIMNSLGILSGTVSGLASPASVQQAVSLDWLYRNRKIVFELFADGYRLRNIGEVAVTNGVMGDDSIDVADTSGFRVGWDYLIKDGANIETVRIAAILSPTRLRLTSNLTRNYGSTARFVGQTAPARTGGGISAAVGDRWISKVINLGDDNDTRSVVIRRTHNASNVRLYFRDAYTTAWTERPWIYKRVGAPDTPIPDGFADYEYTVPMRGDGFLRLVVEDDACDILHIVGLGTVTGLTGLMNPGLAPDAPAISNPANGATNIGETPTLAIAGYSSPAGNPFAAAEFQVSTSNTFATVLHSSGWTSAQSYTMPAGVLDAGTTYYVRARVKDSAGLVSAFGATSSFTTKASFAYVNTPAITSPTNGATDIPETPTLYSSAFAATGGSDTHAASQWQIRLASGTWASPLHDSGETATAKTSYQVPSGILQAGQTQYVARVRHKGATLGWSEWSADVRFTTKQQFAQIIGLVLVTPGGGAGTWQRVDENFNAISNPGAAWFNNHPTYAGIVTQTIDGQAMVKIPKFYFKAGTVPSGTYAGKTYWMISDQPVSGFAVHPAFKTASGTEVDQIWVGKYQASYDGSSKAQSVAGVAPMVSMDFPTARARAYARNTGGVTGFRLWSVYDLSAIQMLASIEMGGADMQSLIGQGRVSQSSAANVDASDVAQATWRGIVGLWGNVWQMVDGLKRNGGSWWKWTYNAPGNATTNDFSTGYTNTNVSCQTSFGYTVNFDATLLSAGIFATSTVDGTASNGSTGDYFWSDADTVDQIAYHGGAWGDGAGAGLFCLYVYYAPSNADSYFGARLAKV</sequence>
<comment type="caution">
    <text evidence="1">The sequence shown here is derived from an EMBL/GenBank/DDBJ whole genome shotgun (WGS) entry which is preliminary data.</text>
</comment>
<proteinExistence type="predicted"/>
<gene>
    <name evidence="1" type="ORF">V6E02_06205</name>
</gene>
<keyword evidence="2" id="KW-1185">Reference proteome</keyword>
<accession>A0ABV0EH20</accession>
<reference evidence="1 2" key="1">
    <citation type="submission" date="2024-02" db="EMBL/GenBank/DDBJ databases">
        <title>New thermophilic sulfur-oxidizing bacteria from a hot springs of the Uzon caldera (Kamchatka, Russia).</title>
        <authorList>
            <person name="Dukat A.M."/>
            <person name="Elcheninov A.G."/>
            <person name="Frolov E.N."/>
        </authorList>
    </citation>
    <scope>NUCLEOTIDE SEQUENCE [LARGE SCALE GENOMIC DNA]</scope>
    <source>
        <strain evidence="1 2">AK1</strain>
    </source>
</reference>
<dbReference type="EMBL" id="JBAJEX010000003">
    <property type="protein sequence ID" value="MEO1766803.1"/>
    <property type="molecule type" value="Genomic_DNA"/>
</dbReference>
<evidence type="ECO:0000313" key="2">
    <source>
        <dbReference type="Proteomes" id="UP001482231"/>
    </source>
</evidence>